<dbReference type="InterPro" id="IPR024862">
    <property type="entry name" value="TRPV"/>
</dbReference>
<keyword evidence="2" id="KW-1133">Transmembrane helix</keyword>
<dbReference type="Proteomes" id="UP000684084">
    <property type="component" value="Unassembled WGS sequence"/>
</dbReference>
<feature type="transmembrane region" description="Helical" evidence="2">
    <location>
        <begin position="864"/>
        <end position="886"/>
    </location>
</feature>
<keyword evidence="1" id="KW-0677">Repeat</keyword>
<evidence type="ECO:0000256" key="2">
    <source>
        <dbReference type="SAM" id="Phobius"/>
    </source>
</evidence>
<feature type="transmembrane region" description="Helical" evidence="2">
    <location>
        <begin position="935"/>
        <end position="958"/>
    </location>
</feature>
<name>A0A916E615_9GLOM</name>
<feature type="transmembrane region" description="Helical" evidence="2">
    <location>
        <begin position="1091"/>
        <end position="1111"/>
    </location>
</feature>
<evidence type="ECO:0000256" key="1">
    <source>
        <dbReference type="ARBA" id="ARBA00022737"/>
    </source>
</evidence>
<comment type="caution">
    <text evidence="3">The sequence shown here is derived from an EMBL/GenBank/DDBJ whole genome shotgun (WGS) entry which is preliminary data.</text>
</comment>
<gene>
    <name evidence="3" type="ORF">CHRIB12_LOCUS9092</name>
</gene>
<evidence type="ECO:0000313" key="4">
    <source>
        <dbReference type="Proteomes" id="UP000684084"/>
    </source>
</evidence>
<dbReference type="VEuPathDB" id="FungiDB:RhiirFUN_023901"/>
<dbReference type="AlphaFoldDB" id="A0A916E615"/>
<feature type="transmembrane region" description="Helical" evidence="2">
    <location>
        <begin position="122"/>
        <end position="143"/>
    </location>
</feature>
<feature type="transmembrane region" description="Helical" evidence="2">
    <location>
        <begin position="906"/>
        <end position="923"/>
    </location>
</feature>
<keyword evidence="2" id="KW-0812">Transmembrane</keyword>
<evidence type="ECO:0000313" key="3">
    <source>
        <dbReference type="EMBL" id="CAB5362442.1"/>
    </source>
</evidence>
<feature type="transmembrane region" description="Helical" evidence="2">
    <location>
        <begin position="964"/>
        <end position="983"/>
    </location>
</feature>
<dbReference type="EMBL" id="CAGKOT010000017">
    <property type="protein sequence ID" value="CAB5362442.1"/>
    <property type="molecule type" value="Genomic_DNA"/>
</dbReference>
<sequence>MGSDIESGNYTYIDYVAISPDGSMVAKFSPRNDNYSIVIKKVTTSAIISFHEKNWFETSIPKNLLGWSLAVSDIIDNGNDIGLVAISCITNNDMYQKEININKTNIILALVKHRINKLFITFSRYFLVIFFLLFILIVIFLPLMDTFMFFPSLSVFISIFCTVLITDLYSFYARRFKVDKQFLSSWSSSEGMTKLYEFSFRNNRITPMRRDYRLGGIVSFLKNSERSSTLICMNYMKIQKLNIKLNGKSEECSYMLPRKLFKELENVKDAEKNWKYLLKSRYQEFLMTDTSDNEQMQYIEIYNINTSKLMNVFHRHHGEDDFLISRNNEPGIFAVSTDSRLFAYSYGDNVIVLYLMESGLEIVSKRFDSVCKIKFLEFIEKDKKLFIIEKDKDGSVKFHIWLILGCLNDYFPNISKDNITLSETPLSENDISTLLNCSEYYHILTKANGTITTIGESDRVTDEHEYNSHDLEPWNQNNSKRVIGKFLNNDKSALLITGQNSIQVWKPKSKNFKNLNDFKNFENSNLVYILIIERNPPKFQINDDMTTIITHACKSLTYLYMHTKDITSKKRNQKFVSGTINIIKDFIKKYPDNWKLMEVQYPLMAYLIYSRSFSLIKYILFDNNDPQEKSAKKLHRPQSRYGSYPYYNDLESYLKLYVDSDFCLKSANNLELSLLICKSRDSRRNRDSVMLAYLLEYYSENSMAHIGWMINVTKILPKLSEHGYDNYLNSLYYKPCFGEMKYNFSSNIFQTLANKDTLKVYVPLTRLIPINSFNIFNYATISDDILSDIYMVPLPNFTTYDPKIKAKTGIVYFLRKILFPPGYKNLDNNKFSSFLKIEKKKGTFFNIPAMEAVMNSRWNQTRKYWILPLILYVIFLGLFSFLSWSYLSDKEDLYFSDVREFVPKHIIGLFYYTGIYLLAIEFSQMKKYKSNYFTLFNILDLSSIVLGMFNFTLILIFNGNYGEWIILAASVTTLILWIELLLLSRLFSIMAINIFIFGNILKIIIPFFGFMLILTIGFGHSMFVLFGHPSFTNLNPSNPTFTLKNGNETENLTLTETNPDNPFDTMWNAILSTYYWSTLNLNVYEYWPLKLLFFLAHVTLVLVLLNMIIALMNGEFNKAKEDGKLGLLMYREELINDYERLDDPFSNQLYNDSPYICFLRDSDLMKKWISKSQELKKTKLYSWFSESTGVDEEKITFSDDDENIKSWYKAFISSNEN</sequence>
<dbReference type="OrthoDB" id="2382507at2759"/>
<dbReference type="GO" id="GO:0098703">
    <property type="term" value="P:calcium ion import across plasma membrane"/>
    <property type="evidence" value="ECO:0007669"/>
    <property type="project" value="TreeGrafter"/>
</dbReference>
<proteinExistence type="predicted"/>
<dbReference type="PANTHER" id="PTHR10582">
    <property type="entry name" value="TRANSIENT RECEPTOR POTENTIAL ION CHANNEL PROTEIN"/>
    <property type="match status" value="1"/>
</dbReference>
<evidence type="ECO:0008006" key="5">
    <source>
        <dbReference type="Google" id="ProtNLM"/>
    </source>
</evidence>
<keyword evidence="2" id="KW-0472">Membrane</keyword>
<feature type="transmembrane region" description="Helical" evidence="2">
    <location>
        <begin position="1003"/>
        <end position="1026"/>
    </location>
</feature>
<feature type="transmembrane region" description="Helical" evidence="2">
    <location>
        <begin position="149"/>
        <end position="172"/>
    </location>
</feature>
<reference evidence="3" key="1">
    <citation type="submission" date="2020-05" db="EMBL/GenBank/DDBJ databases">
        <authorList>
            <person name="Rincon C."/>
            <person name="Sanders R I."/>
            <person name="Robbins C."/>
            <person name="Chaturvedi A."/>
        </authorList>
    </citation>
    <scope>NUCLEOTIDE SEQUENCE</scope>
    <source>
        <strain evidence="3">CHB12</strain>
    </source>
</reference>
<dbReference type="GO" id="GO:0005886">
    <property type="term" value="C:plasma membrane"/>
    <property type="evidence" value="ECO:0007669"/>
    <property type="project" value="TreeGrafter"/>
</dbReference>
<accession>A0A916E615</accession>
<dbReference type="PANTHER" id="PTHR10582:SF2">
    <property type="entry name" value="INACTIVE"/>
    <property type="match status" value="1"/>
</dbReference>
<organism evidence="3 4">
    <name type="scientific">Rhizophagus irregularis</name>
    <dbReference type="NCBI Taxonomy" id="588596"/>
    <lineage>
        <taxon>Eukaryota</taxon>
        <taxon>Fungi</taxon>
        <taxon>Fungi incertae sedis</taxon>
        <taxon>Mucoromycota</taxon>
        <taxon>Glomeromycotina</taxon>
        <taxon>Glomeromycetes</taxon>
        <taxon>Glomerales</taxon>
        <taxon>Glomeraceae</taxon>
        <taxon>Rhizophagus</taxon>
    </lineage>
</organism>
<dbReference type="GO" id="GO:0005216">
    <property type="term" value="F:monoatomic ion channel activity"/>
    <property type="evidence" value="ECO:0007669"/>
    <property type="project" value="InterPro"/>
</dbReference>
<protein>
    <recommendedName>
        <fullName evidence="5">Ion transport domain-containing protein</fullName>
    </recommendedName>
</protein>